<comment type="similarity">
    <text evidence="2">Belongs to the type I cytokine receptor family. Type 2 subfamily.</text>
</comment>
<dbReference type="STRING" id="137246.A0A401S8I9"/>
<evidence type="ECO:0000313" key="16">
    <source>
        <dbReference type="EMBL" id="GCC26714.1"/>
    </source>
</evidence>
<dbReference type="PROSITE" id="PS01353">
    <property type="entry name" value="HEMATOPO_REC_L_F2"/>
    <property type="match status" value="1"/>
</dbReference>
<keyword evidence="6" id="KW-0677">Repeat</keyword>
<dbReference type="Gene3D" id="2.60.40.10">
    <property type="entry name" value="Immunoglobulins"/>
    <property type="match status" value="6"/>
</dbReference>
<dbReference type="OrthoDB" id="9934532at2759"/>
<keyword evidence="4 14" id="KW-0812">Transmembrane</keyword>
<keyword evidence="9" id="KW-1015">Disulfide bond</keyword>
<feature type="compositionally biased region" description="Basic and acidic residues" evidence="13">
    <location>
        <begin position="828"/>
        <end position="840"/>
    </location>
</feature>
<dbReference type="SUPFAM" id="SSF49265">
    <property type="entry name" value="Fibronectin type III"/>
    <property type="match status" value="4"/>
</dbReference>
<dbReference type="GO" id="GO:0004896">
    <property type="term" value="F:cytokine receptor activity"/>
    <property type="evidence" value="ECO:0007669"/>
    <property type="project" value="InterPro"/>
</dbReference>
<comment type="caution">
    <text evidence="16">The sequence shown here is derived from an EMBL/GenBank/DDBJ whole genome shotgun (WGS) entry which is preliminary data.</text>
</comment>
<dbReference type="InterPro" id="IPR052672">
    <property type="entry name" value="Type1_Cytokine_Rcpt_Type2"/>
</dbReference>
<dbReference type="InterPro" id="IPR003529">
    <property type="entry name" value="Hematopoietin_rcpt_Gp130_CS"/>
</dbReference>
<evidence type="ECO:0000256" key="3">
    <source>
        <dbReference type="ARBA" id="ARBA00022553"/>
    </source>
</evidence>
<dbReference type="InterPro" id="IPR003961">
    <property type="entry name" value="FN3_dom"/>
</dbReference>
<dbReference type="GO" id="GO:0005886">
    <property type="term" value="C:plasma membrane"/>
    <property type="evidence" value="ECO:0007669"/>
    <property type="project" value="UniProtKB-ARBA"/>
</dbReference>
<sequence>MTEEYLEWAGHCARRRRWVGGAMGAVSGDRVIGFYIRCPPLGVALDGVAVVTQAGPGIAPARAPCRCQSVGSDRCGGYFFLFKTAEILVAAWYLLERTGYLGAIKTMQGYLAITVYLYVQISVCLRTVDCLIGKAAYIIPESPVIALGSQLTASCILNDSFIKENKVDANQIFWNLKGMRISEDNYHTVNSTVSNVTLRLYSVGNSLLTCNVQLNEDQVLTVFGIQITTGLPPEKPKNLSCITYDRKNMTCSWNPGNNTYLPTSYQFKVLIAPNNLKSYPLPEGVNNSYAVLFPSIHYFVFNTIWVEVKNDLGDATSDSLQLDPVDVIKPDPPVITSIQQIKNMSTVLSVKWEKPSVPATYNLKYILRYKIVGSQEWMQVPPEDTDTQKESFLIQELKPFTDYIFTIRCKRNDETGYWSDWSLEKIGKTPEAKPLRGPPIWRTVENLDFSKRKIHIMWKELEKSDANGVILKYKMTIKKSSMNIKTIETTKLGWNITVSDGEYEVTLSASNSAGDSPTEILILPAATESAFLPVQNVSAYPQDGQLMVEWKPSSSAVSGYVIEWCEESIKNLCPGPLFWQTAQKTARKVFIKDNIMPFKRYRITIYPMYRGRPGAPLSKLAYLQQDRPASGPLVRLKNVGKKDVTLMWSEIPVNEQRGFITHYTIFYRNCIANETSPSIVVDAMCREHELTSLKGNTLYGVRVMASTVKGGTNSSEVNFTTLSYAKGEIEAIVVPICLSFLLITVVTILFCFNKRHLIKKYIWPNVPDPANSRVVEWSPSTGNLIQNNLGPKESMNSDGFISDVTIVEADVDEEKYLSNEDEIKQLTSLKKEKSTSEEHSSGIGGSSCMSSPRQSVSDSDSESAQNTTSTVQYSTVLVSSPGYRCQQPSAQAFTRSESTQPLLENEEKADEHTYGNFGSCSSEVKRLYFKQHARIEETNLNEPHPNGAEILGDTNEDNSLRLNQMEVSDQTSDLEGFCPAVDSFQSSNNQTVVKLEFLGFRAGLETDQQSYMPQAVKHNSYMPQSK</sequence>
<proteinExistence type="inferred from homology"/>
<keyword evidence="7 14" id="KW-1133">Transmembrane helix</keyword>
<evidence type="ECO:0000256" key="9">
    <source>
        <dbReference type="ARBA" id="ARBA00023157"/>
    </source>
</evidence>
<evidence type="ECO:0000259" key="15">
    <source>
        <dbReference type="PROSITE" id="PS50853"/>
    </source>
</evidence>
<keyword evidence="8 14" id="KW-0472">Membrane</keyword>
<evidence type="ECO:0000256" key="10">
    <source>
        <dbReference type="ARBA" id="ARBA00023170"/>
    </source>
</evidence>
<organism evidence="16 17">
    <name type="scientific">Chiloscyllium punctatum</name>
    <name type="common">Brownbanded bambooshark</name>
    <name type="synonym">Hemiscyllium punctatum</name>
    <dbReference type="NCBI Taxonomy" id="137246"/>
    <lineage>
        <taxon>Eukaryota</taxon>
        <taxon>Metazoa</taxon>
        <taxon>Chordata</taxon>
        <taxon>Craniata</taxon>
        <taxon>Vertebrata</taxon>
        <taxon>Chondrichthyes</taxon>
        <taxon>Elasmobranchii</taxon>
        <taxon>Galeomorphii</taxon>
        <taxon>Galeoidea</taxon>
        <taxon>Orectolobiformes</taxon>
        <taxon>Hemiscylliidae</taxon>
        <taxon>Chiloscyllium</taxon>
    </lineage>
</organism>
<dbReference type="PANTHER" id="PTHR48423:SF2">
    <property type="entry name" value="INTERLEUKIN-12 RECEPTOR SUBUNIT BETA-2"/>
    <property type="match status" value="1"/>
</dbReference>
<evidence type="ECO:0000256" key="2">
    <source>
        <dbReference type="ARBA" id="ARBA00008921"/>
    </source>
</evidence>
<evidence type="ECO:0000256" key="12">
    <source>
        <dbReference type="ARBA" id="ARBA00023319"/>
    </source>
</evidence>
<comment type="subcellular location">
    <subcellularLocation>
        <location evidence="1">Membrane</location>
        <topology evidence="1">Single-pass type I membrane protein</topology>
    </subcellularLocation>
</comment>
<keyword evidence="12" id="KW-0393">Immunoglobulin domain</keyword>
<keyword evidence="3" id="KW-0597">Phosphoprotein</keyword>
<feature type="transmembrane region" description="Helical" evidence="14">
    <location>
        <begin position="732"/>
        <end position="752"/>
    </location>
</feature>
<feature type="compositionally biased region" description="Low complexity" evidence="13">
    <location>
        <begin position="846"/>
        <end position="858"/>
    </location>
</feature>
<dbReference type="CDD" id="cd00063">
    <property type="entry name" value="FN3"/>
    <property type="match status" value="3"/>
</dbReference>
<feature type="domain" description="Fibronectin type-III" evidence="15">
    <location>
        <begin position="329"/>
        <end position="432"/>
    </location>
</feature>
<dbReference type="Proteomes" id="UP000287033">
    <property type="component" value="Unassembled WGS sequence"/>
</dbReference>
<evidence type="ECO:0000256" key="1">
    <source>
        <dbReference type="ARBA" id="ARBA00004479"/>
    </source>
</evidence>
<dbReference type="InterPro" id="IPR013783">
    <property type="entry name" value="Ig-like_fold"/>
</dbReference>
<dbReference type="OMA" id="RYILEWC"/>
<dbReference type="Pfam" id="PF00041">
    <property type="entry name" value="fn3"/>
    <property type="match status" value="2"/>
</dbReference>
<reference evidence="16 17" key="1">
    <citation type="journal article" date="2018" name="Nat. Ecol. Evol.">
        <title>Shark genomes provide insights into elasmobranch evolution and the origin of vertebrates.</title>
        <authorList>
            <person name="Hara Y"/>
            <person name="Yamaguchi K"/>
            <person name="Onimaru K"/>
            <person name="Kadota M"/>
            <person name="Koyanagi M"/>
            <person name="Keeley SD"/>
            <person name="Tatsumi K"/>
            <person name="Tanaka K"/>
            <person name="Motone F"/>
            <person name="Kageyama Y"/>
            <person name="Nozu R"/>
            <person name="Adachi N"/>
            <person name="Nishimura O"/>
            <person name="Nakagawa R"/>
            <person name="Tanegashima C"/>
            <person name="Kiyatake I"/>
            <person name="Matsumoto R"/>
            <person name="Murakumo K"/>
            <person name="Nishida K"/>
            <person name="Terakita A"/>
            <person name="Kuratani S"/>
            <person name="Sato K"/>
            <person name="Hyodo S Kuraku.S."/>
        </authorList>
    </citation>
    <scope>NUCLEOTIDE SEQUENCE [LARGE SCALE GENOMIC DNA]</scope>
</reference>
<evidence type="ECO:0000256" key="8">
    <source>
        <dbReference type="ARBA" id="ARBA00023136"/>
    </source>
</evidence>
<dbReference type="AlphaFoldDB" id="A0A401S8I9"/>
<keyword evidence="17" id="KW-1185">Reference proteome</keyword>
<dbReference type="FunFam" id="2.60.40.10:FF:000524">
    <property type="entry name" value="Interleukin-6 receptor subunit beta"/>
    <property type="match status" value="1"/>
</dbReference>
<dbReference type="Pfam" id="PF25552">
    <property type="entry name" value="LIFR_D4"/>
    <property type="match status" value="1"/>
</dbReference>
<dbReference type="InterPro" id="IPR010457">
    <property type="entry name" value="IgC2-like_lig-bd"/>
</dbReference>
<dbReference type="InterPro" id="IPR036116">
    <property type="entry name" value="FN3_sf"/>
</dbReference>
<dbReference type="EMBL" id="BEZZ01000135">
    <property type="protein sequence ID" value="GCC26714.1"/>
    <property type="molecule type" value="Genomic_DNA"/>
</dbReference>
<evidence type="ECO:0000256" key="7">
    <source>
        <dbReference type="ARBA" id="ARBA00022989"/>
    </source>
</evidence>
<keyword evidence="10" id="KW-0675">Receptor</keyword>
<feature type="domain" description="Fibronectin type-III" evidence="15">
    <location>
        <begin position="629"/>
        <end position="724"/>
    </location>
</feature>
<name>A0A401S8I9_CHIPU</name>
<protein>
    <recommendedName>
        <fullName evidence="15">Fibronectin type-III domain-containing protein</fullName>
    </recommendedName>
</protein>
<keyword evidence="11" id="KW-0325">Glycoprotein</keyword>
<gene>
    <name evidence="16" type="ORF">chiPu_0005132</name>
</gene>
<keyword evidence="5" id="KW-0732">Signal</keyword>
<evidence type="ECO:0000256" key="5">
    <source>
        <dbReference type="ARBA" id="ARBA00022729"/>
    </source>
</evidence>
<dbReference type="Pfam" id="PF06328">
    <property type="entry name" value="Lep_receptor_Ig"/>
    <property type="match status" value="1"/>
</dbReference>
<evidence type="ECO:0000256" key="11">
    <source>
        <dbReference type="ARBA" id="ARBA00023180"/>
    </source>
</evidence>
<accession>A0A401S8I9</accession>
<evidence type="ECO:0000256" key="14">
    <source>
        <dbReference type="SAM" id="Phobius"/>
    </source>
</evidence>
<evidence type="ECO:0000256" key="4">
    <source>
        <dbReference type="ARBA" id="ARBA00022692"/>
    </source>
</evidence>
<evidence type="ECO:0000256" key="6">
    <source>
        <dbReference type="ARBA" id="ARBA00022737"/>
    </source>
</evidence>
<dbReference type="FunFam" id="2.60.40.10:FF:000281">
    <property type="entry name" value="Cytokine receptor like factor 1"/>
    <property type="match status" value="1"/>
</dbReference>
<evidence type="ECO:0000256" key="13">
    <source>
        <dbReference type="SAM" id="MobiDB-lite"/>
    </source>
</evidence>
<dbReference type="SMART" id="SM00060">
    <property type="entry name" value="FN3"/>
    <property type="match status" value="5"/>
</dbReference>
<evidence type="ECO:0000313" key="17">
    <source>
        <dbReference type="Proteomes" id="UP000287033"/>
    </source>
</evidence>
<dbReference type="PROSITE" id="PS50853">
    <property type="entry name" value="FN3"/>
    <property type="match status" value="3"/>
</dbReference>
<feature type="region of interest" description="Disordered" evidence="13">
    <location>
        <begin position="828"/>
        <end position="868"/>
    </location>
</feature>
<dbReference type="PANTHER" id="PTHR48423">
    <property type="entry name" value="INTERLEUKIN-27 RECEPTOR SUBUNIT ALPHA"/>
    <property type="match status" value="1"/>
</dbReference>
<feature type="domain" description="Fibronectin type-III" evidence="15">
    <location>
        <begin position="438"/>
        <end position="530"/>
    </location>
</feature>